<comment type="caution">
    <text evidence="3">The sequence shown here is derived from an EMBL/GenBank/DDBJ whole genome shotgun (WGS) entry which is preliminary data.</text>
</comment>
<dbReference type="Gene3D" id="3.90.79.10">
    <property type="entry name" value="Nucleoside Triphosphate Pyrophosphohydrolase"/>
    <property type="match status" value="1"/>
</dbReference>
<evidence type="ECO:0000313" key="4">
    <source>
        <dbReference type="Proteomes" id="UP001054252"/>
    </source>
</evidence>
<keyword evidence="1" id="KW-0378">Hydrolase</keyword>
<dbReference type="Pfam" id="PF00293">
    <property type="entry name" value="NUDIX"/>
    <property type="match status" value="1"/>
</dbReference>
<dbReference type="InterPro" id="IPR000086">
    <property type="entry name" value="NUDIX_hydrolase_dom"/>
</dbReference>
<sequence length="435" mass="49302">MASPSSVTSFASSPPTSPTTHTIASTSTIFSHVVFSISNNKHFVPETLTHENYLLWKELIIPILRSKSVYGHIDGSKPCPPSIDLAYEEWQQIDYQVLSWIQATISCEVLKLIITPRKSLTAKSAWDAIEVSYHSQLEACDLMLKQEFRGLQKQYELSMMDYLEHAKLLVATHTRQSWQDFQGFAHFSSNRGIPRGGSFSRPSWDAASYLCSARSSFPPLLSTPPSPLVCQWCLQANHQAHDCLSIPKLVWFSPIQPQTFMVDNSPVQHVNPNWVFDTALISSIFIFCWCARPIHRHPMITRAQDGSRKVSLLPSMVSIDVSLSEPKTFAQVVKHSEWRKAMNEEYFALLHNRTWIFVPCPPHVNVVGFKWGGIEDGEEPKSAAIRELREETGVVSAEIIAEAVDYKRPTYEVVMRTFRPYLDDGKAAKCKSTKW</sequence>
<dbReference type="EMBL" id="BPVZ01000228">
    <property type="protein sequence ID" value="GKV47423.1"/>
    <property type="molecule type" value="Genomic_DNA"/>
</dbReference>
<dbReference type="InterPro" id="IPR015797">
    <property type="entry name" value="NUDIX_hydrolase-like_dom_sf"/>
</dbReference>
<reference evidence="3 4" key="1">
    <citation type="journal article" date="2021" name="Commun. Biol.">
        <title>The genome of Shorea leprosula (Dipterocarpaceae) highlights the ecological relevance of drought in aseasonal tropical rainforests.</title>
        <authorList>
            <person name="Ng K.K.S."/>
            <person name="Kobayashi M.J."/>
            <person name="Fawcett J.A."/>
            <person name="Hatakeyama M."/>
            <person name="Paape T."/>
            <person name="Ng C.H."/>
            <person name="Ang C.C."/>
            <person name="Tnah L.H."/>
            <person name="Lee C.T."/>
            <person name="Nishiyama T."/>
            <person name="Sese J."/>
            <person name="O'Brien M.J."/>
            <person name="Copetti D."/>
            <person name="Mohd Noor M.I."/>
            <person name="Ong R.C."/>
            <person name="Putra M."/>
            <person name="Sireger I.Z."/>
            <person name="Indrioko S."/>
            <person name="Kosugi Y."/>
            <person name="Izuno A."/>
            <person name="Isagi Y."/>
            <person name="Lee S.L."/>
            <person name="Shimizu K.K."/>
        </authorList>
    </citation>
    <scope>NUCLEOTIDE SEQUENCE [LARGE SCALE GENOMIC DNA]</scope>
    <source>
        <strain evidence="3">214</strain>
    </source>
</reference>
<dbReference type="SUPFAM" id="SSF55811">
    <property type="entry name" value="Nudix"/>
    <property type="match status" value="1"/>
</dbReference>
<dbReference type="InterPro" id="IPR020084">
    <property type="entry name" value="NUDIX_hydrolase_CS"/>
</dbReference>
<dbReference type="PROSITE" id="PS51462">
    <property type="entry name" value="NUDIX"/>
    <property type="match status" value="1"/>
</dbReference>
<dbReference type="PANTHER" id="PTHR47481">
    <property type="match status" value="1"/>
</dbReference>
<evidence type="ECO:0000313" key="3">
    <source>
        <dbReference type="EMBL" id="GKV47423.1"/>
    </source>
</evidence>
<dbReference type="AlphaFoldDB" id="A0AAV5MC16"/>
<dbReference type="Proteomes" id="UP001054252">
    <property type="component" value="Unassembled WGS sequence"/>
</dbReference>
<protein>
    <recommendedName>
        <fullName evidence="2">Nudix hydrolase domain-containing protein</fullName>
    </recommendedName>
</protein>
<dbReference type="PANTHER" id="PTHR47481:SF29">
    <property type="entry name" value="RETROTRANSPOSON GAG DOMAIN-CONTAINING PROTEIN"/>
    <property type="match status" value="1"/>
</dbReference>
<gene>
    <name evidence="3" type="ORF">SLEP1_g54327</name>
</gene>
<accession>A0AAV5MC16</accession>
<dbReference type="PROSITE" id="PS00893">
    <property type="entry name" value="NUDIX_BOX"/>
    <property type="match status" value="1"/>
</dbReference>
<feature type="domain" description="Nudix hydrolase" evidence="2">
    <location>
        <begin position="277"/>
        <end position="435"/>
    </location>
</feature>
<name>A0AAV5MC16_9ROSI</name>
<keyword evidence="4" id="KW-1185">Reference proteome</keyword>
<evidence type="ECO:0000256" key="1">
    <source>
        <dbReference type="ARBA" id="ARBA00022801"/>
    </source>
</evidence>
<proteinExistence type="predicted"/>
<evidence type="ECO:0000259" key="2">
    <source>
        <dbReference type="PROSITE" id="PS51462"/>
    </source>
</evidence>
<dbReference type="GO" id="GO:0016787">
    <property type="term" value="F:hydrolase activity"/>
    <property type="evidence" value="ECO:0007669"/>
    <property type="project" value="UniProtKB-KW"/>
</dbReference>
<organism evidence="3 4">
    <name type="scientific">Rubroshorea leprosula</name>
    <dbReference type="NCBI Taxonomy" id="152421"/>
    <lineage>
        <taxon>Eukaryota</taxon>
        <taxon>Viridiplantae</taxon>
        <taxon>Streptophyta</taxon>
        <taxon>Embryophyta</taxon>
        <taxon>Tracheophyta</taxon>
        <taxon>Spermatophyta</taxon>
        <taxon>Magnoliopsida</taxon>
        <taxon>eudicotyledons</taxon>
        <taxon>Gunneridae</taxon>
        <taxon>Pentapetalae</taxon>
        <taxon>rosids</taxon>
        <taxon>malvids</taxon>
        <taxon>Malvales</taxon>
        <taxon>Dipterocarpaceae</taxon>
        <taxon>Rubroshorea</taxon>
    </lineage>
</organism>